<dbReference type="GO" id="GO:0008168">
    <property type="term" value="F:methyltransferase activity"/>
    <property type="evidence" value="ECO:0007669"/>
    <property type="project" value="UniProtKB-KW"/>
</dbReference>
<dbReference type="Pfam" id="PF21320">
    <property type="entry name" value="WHD_Rv2258c"/>
    <property type="match status" value="1"/>
</dbReference>
<dbReference type="AlphaFoldDB" id="A0A139A9A9"/>
<accession>A0A139A9A9</accession>
<dbReference type="InterPro" id="IPR048711">
    <property type="entry name" value="WHD_Rv2258c"/>
</dbReference>
<evidence type="ECO:0000259" key="2">
    <source>
        <dbReference type="Pfam" id="PF21320"/>
    </source>
</evidence>
<dbReference type="PANTHER" id="PTHR45128">
    <property type="entry name" value="METHYLTRANSFERASE TYPE 11"/>
    <property type="match status" value="1"/>
</dbReference>
<dbReference type="STRING" id="1344416.A0A139A9A9"/>
<dbReference type="PANTHER" id="PTHR45128:SF2">
    <property type="entry name" value="METHYLTRANSFERASE DOMAIN-CONTAINING PROTEIN"/>
    <property type="match status" value="1"/>
</dbReference>
<dbReference type="Pfam" id="PF13847">
    <property type="entry name" value="Methyltransf_31"/>
    <property type="match status" value="1"/>
</dbReference>
<dbReference type="Gene3D" id="1.10.10.10">
    <property type="entry name" value="Winged helix-like DNA-binding domain superfamily/Winged helix DNA-binding domain"/>
    <property type="match status" value="1"/>
</dbReference>
<dbReference type="SUPFAM" id="SSF53335">
    <property type="entry name" value="S-adenosyl-L-methionine-dependent methyltransferases"/>
    <property type="match status" value="1"/>
</dbReference>
<dbReference type="InterPro" id="IPR036388">
    <property type="entry name" value="WH-like_DNA-bd_sf"/>
</dbReference>
<dbReference type="OrthoDB" id="506498at2759"/>
<name>A0A139A9A9_GONPJ</name>
<dbReference type="InterPro" id="IPR029063">
    <property type="entry name" value="SAM-dependent_MTases_sf"/>
</dbReference>
<feature type="domain" description="Methyltransferase" evidence="1">
    <location>
        <begin position="206"/>
        <end position="324"/>
    </location>
</feature>
<keyword evidence="3" id="KW-0489">Methyltransferase</keyword>
<protein>
    <submittedName>
        <fullName evidence="3">S-adenosyl-L-methionine-dependent methyltransferase</fullName>
    </submittedName>
</protein>
<dbReference type="OMA" id="FVGFDYH"/>
<dbReference type="Gene3D" id="3.40.50.150">
    <property type="entry name" value="Vaccinia Virus protein VP39"/>
    <property type="match status" value="1"/>
</dbReference>
<organism evidence="3 4">
    <name type="scientific">Gonapodya prolifera (strain JEL478)</name>
    <name type="common">Monoblepharis prolifera</name>
    <dbReference type="NCBI Taxonomy" id="1344416"/>
    <lineage>
        <taxon>Eukaryota</taxon>
        <taxon>Fungi</taxon>
        <taxon>Fungi incertae sedis</taxon>
        <taxon>Chytridiomycota</taxon>
        <taxon>Chytridiomycota incertae sedis</taxon>
        <taxon>Monoblepharidomycetes</taxon>
        <taxon>Monoblepharidales</taxon>
        <taxon>Gonapodyaceae</taxon>
        <taxon>Gonapodya</taxon>
    </lineage>
</organism>
<keyword evidence="4" id="KW-1185">Reference proteome</keyword>
<evidence type="ECO:0000259" key="1">
    <source>
        <dbReference type="Pfam" id="PF13847"/>
    </source>
</evidence>
<dbReference type="SUPFAM" id="SSF46785">
    <property type="entry name" value="Winged helix' DNA-binding domain"/>
    <property type="match status" value="1"/>
</dbReference>
<dbReference type="GO" id="GO:0032259">
    <property type="term" value="P:methylation"/>
    <property type="evidence" value="ECO:0007669"/>
    <property type="project" value="UniProtKB-KW"/>
</dbReference>
<dbReference type="InterPro" id="IPR053173">
    <property type="entry name" value="SAM-binding_MTase"/>
</dbReference>
<keyword evidence="3" id="KW-0808">Transferase</keyword>
<reference evidence="3 4" key="1">
    <citation type="journal article" date="2015" name="Genome Biol. Evol.">
        <title>Phylogenomic analyses indicate that early fungi evolved digesting cell walls of algal ancestors of land plants.</title>
        <authorList>
            <person name="Chang Y."/>
            <person name="Wang S."/>
            <person name="Sekimoto S."/>
            <person name="Aerts A.L."/>
            <person name="Choi C."/>
            <person name="Clum A."/>
            <person name="LaButti K.M."/>
            <person name="Lindquist E.A."/>
            <person name="Yee Ngan C."/>
            <person name="Ohm R.A."/>
            <person name="Salamov A.A."/>
            <person name="Grigoriev I.V."/>
            <person name="Spatafora J.W."/>
            <person name="Berbee M.L."/>
        </authorList>
    </citation>
    <scope>NUCLEOTIDE SEQUENCE [LARGE SCALE GENOMIC DNA]</scope>
    <source>
        <strain evidence="3 4">JEL478</strain>
    </source>
</reference>
<proteinExistence type="predicted"/>
<dbReference type="CDD" id="cd02440">
    <property type="entry name" value="AdoMet_MTases"/>
    <property type="match status" value="1"/>
</dbReference>
<dbReference type="EMBL" id="KQ965780">
    <property type="protein sequence ID" value="KXS13248.1"/>
    <property type="molecule type" value="Genomic_DNA"/>
</dbReference>
<sequence>MTNKTLPKSPAPNTFFDPVYVPPTGGSTSKNPNVRPFFQYYNMLQTYTTMMAVVSLLDRVGVFKAMRGAGRVSVQDLAKKTGLQERYLKESLSAMAAGGIVLYHPEKGKDLGTFEPEEHALILVDDWESGKAPHPLFYGGQSENLVAYWSVVPKLAEAFKAGGGVKFGEFGPELPRGMARTHEGTMKSVLVRKWLPAIPGLVEKLERGVNVLDVGCGAAAGIIAMAQAFPNSTFKGVDLDAYSVSQANEKIRQAGLAGKNCSAEVRSVYDLIERDAYDVIFTFDVVHDLPDPLRGLKEILAALKPSGLYVMMEPRCSDRLEENLNMGGAFLYSVSTVHCMTQSLGNGGAGLGAAWGPRKMKEYCMAAGAKSFEEFPVPNPGNAFYGIRKSQASKL</sequence>
<feature type="domain" description="S-adenosylmethionine-dependent methyltransferase Rv2258c-like winged HTH" evidence="2">
    <location>
        <begin position="53"/>
        <end position="122"/>
    </location>
</feature>
<gene>
    <name evidence="3" type="ORF">M427DRAFT_136690</name>
</gene>
<evidence type="ECO:0000313" key="4">
    <source>
        <dbReference type="Proteomes" id="UP000070544"/>
    </source>
</evidence>
<evidence type="ECO:0000313" key="3">
    <source>
        <dbReference type="EMBL" id="KXS13248.1"/>
    </source>
</evidence>
<dbReference type="InterPro" id="IPR036390">
    <property type="entry name" value="WH_DNA-bd_sf"/>
</dbReference>
<dbReference type="Proteomes" id="UP000070544">
    <property type="component" value="Unassembled WGS sequence"/>
</dbReference>
<dbReference type="InterPro" id="IPR025714">
    <property type="entry name" value="Methyltranfer_dom"/>
</dbReference>